<organism evidence="3 4">
    <name type="scientific">Bacillus spongiae</name>
    <dbReference type="NCBI Taxonomy" id="2683610"/>
    <lineage>
        <taxon>Bacteria</taxon>
        <taxon>Bacillati</taxon>
        <taxon>Bacillota</taxon>
        <taxon>Bacilli</taxon>
        <taxon>Bacillales</taxon>
        <taxon>Bacillaceae</taxon>
        <taxon>Bacillus</taxon>
    </lineage>
</organism>
<protein>
    <recommendedName>
        <fullName evidence="1 2">chorismate mutase</fullName>
        <ecNumber evidence="1 2">5.4.99.5</ecNumber>
    </recommendedName>
</protein>
<keyword evidence="2" id="KW-0057">Aromatic amino acid biosynthesis</keyword>
<accession>A0ABU8HDQ9</accession>
<dbReference type="Proteomes" id="UP001312865">
    <property type="component" value="Unassembled WGS sequence"/>
</dbReference>
<dbReference type="NCBIfam" id="TIGR01796">
    <property type="entry name" value="CM_mono_aroH"/>
    <property type="match status" value="1"/>
</dbReference>
<keyword evidence="2" id="KW-0028">Amino-acid biosynthesis</keyword>
<comment type="caution">
    <text evidence="3">The sequence shown here is derived from an EMBL/GenBank/DDBJ whole genome shotgun (WGS) entry which is preliminary data.</text>
</comment>
<dbReference type="PROSITE" id="PS51167">
    <property type="entry name" value="CHORISMATE_MUT_1"/>
    <property type="match status" value="1"/>
</dbReference>
<dbReference type="EC" id="5.4.99.5" evidence="1 2"/>
<sequence>MIRGVRGATTVEYDKELEIIEETTSLLTKMIEANQIQADDVASVFISVTEDLTSTFPAKALRNFTGWNLVPVMCMQEIPVPNSLEKCIRIMIHVNVDRELPQKDIVHIYSRNAKKLRPDLSNMS</sequence>
<proteinExistence type="predicted"/>
<dbReference type="InterPro" id="IPR008243">
    <property type="entry name" value="Chorismate_mutase_AroH"/>
</dbReference>
<comment type="catalytic activity">
    <reaction evidence="2">
        <text>chorismate = prephenate</text>
        <dbReference type="Rhea" id="RHEA:13897"/>
        <dbReference type="ChEBI" id="CHEBI:29748"/>
        <dbReference type="ChEBI" id="CHEBI:29934"/>
        <dbReference type="EC" id="5.4.99.5"/>
    </reaction>
</comment>
<dbReference type="CDD" id="cd02185">
    <property type="entry name" value="AroH"/>
    <property type="match status" value="1"/>
</dbReference>
<evidence type="ECO:0000256" key="2">
    <source>
        <dbReference type="PROSITE-ProRule" id="PRU00514"/>
    </source>
</evidence>
<keyword evidence="2 3" id="KW-0413">Isomerase</keyword>
<name>A0ABU8HDQ9_9BACI</name>
<dbReference type="PIRSF" id="PIRSF005965">
    <property type="entry name" value="Chor_mut_AroH"/>
    <property type="match status" value="1"/>
</dbReference>
<dbReference type="PANTHER" id="PTHR21164:SF0">
    <property type="entry name" value="CHORISMATE MUTASE AROH"/>
    <property type="match status" value="1"/>
</dbReference>
<reference evidence="3 4" key="1">
    <citation type="journal article" date="2018" name="J. Microbiol.">
        <title>Bacillus spongiae sp. nov., isolated from sponge of Jeju Island.</title>
        <authorList>
            <person name="Lee G.E."/>
            <person name="Im W.T."/>
            <person name="Park J.S."/>
        </authorList>
    </citation>
    <scope>NUCLEOTIDE SEQUENCE [LARGE SCALE GENOMIC DNA]</scope>
    <source>
        <strain evidence="3 4">135PIL107-10</strain>
    </source>
</reference>
<dbReference type="InterPro" id="IPR035959">
    <property type="entry name" value="RutC-like_sf"/>
</dbReference>
<evidence type="ECO:0000313" key="3">
    <source>
        <dbReference type="EMBL" id="MEI5907193.1"/>
    </source>
</evidence>
<dbReference type="PANTHER" id="PTHR21164">
    <property type="entry name" value="CHORISMATE MUTASE"/>
    <property type="match status" value="1"/>
</dbReference>
<evidence type="ECO:0000313" key="4">
    <source>
        <dbReference type="Proteomes" id="UP001312865"/>
    </source>
</evidence>
<dbReference type="SUPFAM" id="SSF55298">
    <property type="entry name" value="YjgF-like"/>
    <property type="match status" value="1"/>
</dbReference>
<dbReference type="EMBL" id="JBBAXC010000006">
    <property type="protein sequence ID" value="MEI5907193.1"/>
    <property type="molecule type" value="Genomic_DNA"/>
</dbReference>
<dbReference type="Pfam" id="PF07736">
    <property type="entry name" value="CM_1"/>
    <property type="match status" value="1"/>
</dbReference>
<keyword evidence="4" id="KW-1185">Reference proteome</keyword>
<dbReference type="Gene3D" id="3.30.1330.40">
    <property type="entry name" value="RutC-like"/>
    <property type="match status" value="1"/>
</dbReference>
<dbReference type="GO" id="GO:0004106">
    <property type="term" value="F:chorismate mutase activity"/>
    <property type="evidence" value="ECO:0007669"/>
    <property type="project" value="UniProtKB-EC"/>
</dbReference>
<dbReference type="RefSeq" id="WP_336586630.1">
    <property type="nucleotide sequence ID" value="NZ_JBBAXC010000006.1"/>
</dbReference>
<evidence type="ECO:0000256" key="1">
    <source>
        <dbReference type="NCBIfam" id="TIGR01796"/>
    </source>
</evidence>
<gene>
    <name evidence="3" type="primary">aroH</name>
    <name evidence="3" type="ORF">WAK64_09000</name>
</gene>